<reference evidence="2" key="1">
    <citation type="journal article" date="2021" name="Proc. Natl. Acad. Sci. U.S.A.">
        <title>A Catalog of Tens of Thousands of Viruses from Human Metagenomes Reveals Hidden Associations with Chronic Diseases.</title>
        <authorList>
            <person name="Tisza M.J."/>
            <person name="Buck C.B."/>
        </authorList>
    </citation>
    <scope>NUCLEOTIDE SEQUENCE</scope>
    <source>
        <strain evidence="2">Ct6d71</strain>
    </source>
</reference>
<evidence type="ECO:0000313" key="2">
    <source>
        <dbReference type="EMBL" id="DAE25376.1"/>
    </source>
</evidence>
<name>A0A8S5R1Z7_9CAUD</name>
<protein>
    <submittedName>
        <fullName evidence="2">Uncharacterized protein</fullName>
    </submittedName>
</protein>
<dbReference type="EMBL" id="BK015797">
    <property type="protein sequence ID" value="DAE25376.1"/>
    <property type="molecule type" value="Genomic_DNA"/>
</dbReference>
<organism evidence="2">
    <name type="scientific">Siphoviridae sp. ct6d71</name>
    <dbReference type="NCBI Taxonomy" id="2826298"/>
    <lineage>
        <taxon>Viruses</taxon>
        <taxon>Duplodnaviria</taxon>
        <taxon>Heunggongvirae</taxon>
        <taxon>Uroviricota</taxon>
        <taxon>Caudoviricetes</taxon>
    </lineage>
</organism>
<sequence length="44" mass="4975">MRKAVSHRNAQVVNKYNPPKSAQPLTDNAEGEDVRYTGMETTIR</sequence>
<proteinExistence type="predicted"/>
<accession>A0A8S5R1Z7</accession>
<evidence type="ECO:0000256" key="1">
    <source>
        <dbReference type="SAM" id="MobiDB-lite"/>
    </source>
</evidence>
<feature type="region of interest" description="Disordered" evidence="1">
    <location>
        <begin position="1"/>
        <end position="44"/>
    </location>
</feature>